<dbReference type="Gene3D" id="3.40.50.620">
    <property type="entry name" value="HUPs"/>
    <property type="match status" value="1"/>
</dbReference>
<dbReference type="Proteomes" id="UP000031599">
    <property type="component" value="Unassembled WGS sequence"/>
</dbReference>
<evidence type="ECO:0000313" key="15">
    <source>
        <dbReference type="EMBL" id="KIG18752.1"/>
    </source>
</evidence>
<keyword evidence="8" id="KW-0067">ATP-binding</keyword>
<evidence type="ECO:0000256" key="12">
    <source>
        <dbReference type="ARBA" id="ARBA00023014"/>
    </source>
</evidence>
<evidence type="ECO:0000256" key="10">
    <source>
        <dbReference type="ARBA" id="ARBA00022884"/>
    </source>
</evidence>
<dbReference type="GO" id="GO:0005524">
    <property type="term" value="F:ATP binding"/>
    <property type="evidence" value="ECO:0007669"/>
    <property type="project" value="UniProtKB-KW"/>
</dbReference>
<protein>
    <submittedName>
        <fullName evidence="15">tRNA(Cytosine32)-2-thiocytidine synthetase</fullName>
    </submittedName>
</protein>
<evidence type="ECO:0000256" key="8">
    <source>
        <dbReference type="ARBA" id="ARBA00022840"/>
    </source>
</evidence>
<dbReference type="PIRSF" id="PIRSF004976">
    <property type="entry name" value="ATPase_YdaO"/>
    <property type="match status" value="1"/>
</dbReference>
<proteinExistence type="inferred from homology"/>
<evidence type="ECO:0000256" key="1">
    <source>
        <dbReference type="ARBA" id="ARBA00022485"/>
    </source>
</evidence>
<keyword evidence="2" id="KW-0963">Cytoplasm</keyword>
<evidence type="ECO:0000256" key="9">
    <source>
        <dbReference type="ARBA" id="ARBA00022842"/>
    </source>
</evidence>
<dbReference type="GO" id="GO:0051539">
    <property type="term" value="F:4 iron, 4 sulfur cluster binding"/>
    <property type="evidence" value="ECO:0007669"/>
    <property type="project" value="UniProtKB-KW"/>
</dbReference>
<keyword evidence="7" id="KW-0547">Nucleotide-binding</keyword>
<keyword evidence="4" id="KW-0808">Transferase</keyword>
<keyword evidence="9" id="KW-0460">Magnesium</keyword>
<keyword evidence="11" id="KW-0408">Iron</keyword>
<reference evidence="15 16" key="1">
    <citation type="submission" date="2014-12" db="EMBL/GenBank/DDBJ databases">
        <title>Genome assembly of Enhygromyxa salina DSM 15201.</title>
        <authorList>
            <person name="Sharma G."/>
            <person name="Subramanian S."/>
        </authorList>
    </citation>
    <scope>NUCLEOTIDE SEQUENCE [LARGE SCALE GENOMIC DNA]</scope>
    <source>
        <strain evidence="15 16">DSM 15201</strain>
    </source>
</reference>
<dbReference type="AlphaFoldDB" id="A0A0C2DGF4"/>
<keyword evidence="5" id="KW-0819">tRNA processing</keyword>
<dbReference type="PANTHER" id="PTHR43686">
    <property type="entry name" value="SULFURTRANSFERASE-RELATED"/>
    <property type="match status" value="1"/>
</dbReference>
<comment type="caution">
    <text evidence="15">The sequence shown here is derived from an EMBL/GenBank/DDBJ whole genome shotgun (WGS) entry which is preliminary data.</text>
</comment>
<evidence type="ECO:0000256" key="13">
    <source>
        <dbReference type="SAM" id="MobiDB-lite"/>
    </source>
</evidence>
<organism evidence="15 16">
    <name type="scientific">Enhygromyxa salina</name>
    <dbReference type="NCBI Taxonomy" id="215803"/>
    <lineage>
        <taxon>Bacteria</taxon>
        <taxon>Pseudomonadati</taxon>
        <taxon>Myxococcota</taxon>
        <taxon>Polyangia</taxon>
        <taxon>Nannocystales</taxon>
        <taxon>Nannocystaceae</taxon>
        <taxon>Enhygromyxa</taxon>
    </lineage>
</organism>
<keyword evidence="6" id="KW-0479">Metal-binding</keyword>
<evidence type="ECO:0000256" key="5">
    <source>
        <dbReference type="ARBA" id="ARBA00022694"/>
    </source>
</evidence>
<dbReference type="CDD" id="cd24138">
    <property type="entry name" value="TtcA-like"/>
    <property type="match status" value="1"/>
</dbReference>
<sequence>MSATTQSPLASKRLRRIMGTTVANYELVAPGDHIMVAVSGGKDSYTLLELLDQLRTRAPIEFRLTAVHLDQVQPGYDGAPLRHWLERSGIPFEILREDTYSTVIDVPPPGKAFCAACSRLRRGVLYTHAARLGCNKIALGHHRDDALETLLLNLFYTGKLQAMPAKYTTDDQQFQVIRPLIECAESDIIEHTNWANYPILPCNLCGSQDGLRREQMRALIQTLEADNPHVRSSMLNAIRNIRPTHLLDRKFPTHNHPPPHDTNDLPLIPLRLHRDP</sequence>
<dbReference type="Pfam" id="PF01171">
    <property type="entry name" value="ATP_bind_3"/>
    <property type="match status" value="1"/>
</dbReference>
<evidence type="ECO:0000256" key="7">
    <source>
        <dbReference type="ARBA" id="ARBA00022741"/>
    </source>
</evidence>
<dbReference type="EMBL" id="JMCC02000009">
    <property type="protein sequence ID" value="KIG18752.1"/>
    <property type="molecule type" value="Genomic_DNA"/>
</dbReference>
<evidence type="ECO:0000256" key="3">
    <source>
        <dbReference type="ARBA" id="ARBA00022555"/>
    </source>
</evidence>
<keyword evidence="1" id="KW-0004">4Fe-4S</keyword>
<dbReference type="GO" id="GO:0008033">
    <property type="term" value="P:tRNA processing"/>
    <property type="evidence" value="ECO:0007669"/>
    <property type="project" value="UniProtKB-KW"/>
</dbReference>
<feature type="region of interest" description="Disordered" evidence="13">
    <location>
        <begin position="248"/>
        <end position="276"/>
    </location>
</feature>
<dbReference type="NCBIfam" id="NF007972">
    <property type="entry name" value="PRK10696.1"/>
    <property type="match status" value="1"/>
</dbReference>
<evidence type="ECO:0000256" key="11">
    <source>
        <dbReference type="ARBA" id="ARBA00023004"/>
    </source>
</evidence>
<evidence type="ECO:0000256" key="4">
    <source>
        <dbReference type="ARBA" id="ARBA00022679"/>
    </source>
</evidence>
<gene>
    <name evidence="15" type="ORF">DB30_07767</name>
</gene>
<dbReference type="SUPFAM" id="SSF52402">
    <property type="entry name" value="Adenine nucleotide alpha hydrolases-like"/>
    <property type="match status" value="1"/>
</dbReference>
<accession>A0A0C2DGF4</accession>
<feature type="domain" description="tRNA(Ile)-lysidine/2-thiocytidine synthase N-terminal" evidence="14">
    <location>
        <begin position="33"/>
        <end position="195"/>
    </location>
</feature>
<keyword evidence="12" id="KW-0411">Iron-sulfur</keyword>
<dbReference type="PANTHER" id="PTHR43686:SF1">
    <property type="entry name" value="AMINOTRAN_5 DOMAIN-CONTAINING PROTEIN"/>
    <property type="match status" value="1"/>
</dbReference>
<dbReference type="GO" id="GO:0000049">
    <property type="term" value="F:tRNA binding"/>
    <property type="evidence" value="ECO:0007669"/>
    <property type="project" value="UniProtKB-KW"/>
</dbReference>
<evidence type="ECO:0000256" key="6">
    <source>
        <dbReference type="ARBA" id="ARBA00022723"/>
    </source>
</evidence>
<dbReference type="InterPro" id="IPR011063">
    <property type="entry name" value="TilS/TtcA_N"/>
</dbReference>
<dbReference type="InterPro" id="IPR014729">
    <property type="entry name" value="Rossmann-like_a/b/a_fold"/>
</dbReference>
<name>A0A0C2DGF4_9BACT</name>
<keyword evidence="10" id="KW-0694">RNA-binding</keyword>
<dbReference type="HAMAP" id="MF_01850">
    <property type="entry name" value="TtcA"/>
    <property type="match status" value="1"/>
</dbReference>
<dbReference type="GO" id="GO:0016740">
    <property type="term" value="F:transferase activity"/>
    <property type="evidence" value="ECO:0007669"/>
    <property type="project" value="UniProtKB-KW"/>
</dbReference>
<dbReference type="InterPro" id="IPR035107">
    <property type="entry name" value="tRNA_thiolation_TtcA_Ctu1"/>
</dbReference>
<evidence type="ECO:0000259" key="14">
    <source>
        <dbReference type="Pfam" id="PF01171"/>
    </source>
</evidence>
<evidence type="ECO:0000313" key="16">
    <source>
        <dbReference type="Proteomes" id="UP000031599"/>
    </source>
</evidence>
<keyword evidence="3" id="KW-0820">tRNA-binding</keyword>
<dbReference type="RefSeq" id="WP_240480165.1">
    <property type="nucleotide sequence ID" value="NZ_JMCC02000009.1"/>
</dbReference>
<dbReference type="InterPro" id="IPR012089">
    <property type="entry name" value="tRNA_Cyd_32_2_STrfase"/>
</dbReference>
<evidence type="ECO:0000256" key="2">
    <source>
        <dbReference type="ARBA" id="ARBA00022490"/>
    </source>
</evidence>
<dbReference type="GO" id="GO:0046872">
    <property type="term" value="F:metal ion binding"/>
    <property type="evidence" value="ECO:0007669"/>
    <property type="project" value="UniProtKB-KW"/>
</dbReference>